<reference evidence="2" key="1">
    <citation type="submission" date="2020-07" db="EMBL/GenBank/DDBJ databases">
        <title>The High-quality genome of the commercially important snow crab, Chionoecetes opilio.</title>
        <authorList>
            <person name="Jeong J.-H."/>
            <person name="Ryu S."/>
        </authorList>
    </citation>
    <scope>NUCLEOTIDE SEQUENCE</scope>
    <source>
        <strain evidence="2">MADBK_172401_WGS</strain>
        <tissue evidence="2">Digestive gland</tissue>
    </source>
</reference>
<dbReference type="AlphaFoldDB" id="A0A8J4YJS1"/>
<dbReference type="OrthoDB" id="7382669at2759"/>
<organism evidence="2 3">
    <name type="scientific">Chionoecetes opilio</name>
    <name type="common">Atlantic snow crab</name>
    <name type="synonym">Cancer opilio</name>
    <dbReference type="NCBI Taxonomy" id="41210"/>
    <lineage>
        <taxon>Eukaryota</taxon>
        <taxon>Metazoa</taxon>
        <taxon>Ecdysozoa</taxon>
        <taxon>Arthropoda</taxon>
        <taxon>Crustacea</taxon>
        <taxon>Multicrustacea</taxon>
        <taxon>Malacostraca</taxon>
        <taxon>Eumalacostraca</taxon>
        <taxon>Eucarida</taxon>
        <taxon>Decapoda</taxon>
        <taxon>Pleocyemata</taxon>
        <taxon>Brachyura</taxon>
        <taxon>Eubrachyura</taxon>
        <taxon>Majoidea</taxon>
        <taxon>Majidae</taxon>
        <taxon>Chionoecetes</taxon>
    </lineage>
</organism>
<feature type="region of interest" description="Disordered" evidence="1">
    <location>
        <begin position="1"/>
        <end position="34"/>
    </location>
</feature>
<dbReference type="Proteomes" id="UP000770661">
    <property type="component" value="Unassembled WGS sequence"/>
</dbReference>
<keyword evidence="3" id="KW-1185">Reference proteome</keyword>
<evidence type="ECO:0000256" key="1">
    <source>
        <dbReference type="SAM" id="MobiDB-lite"/>
    </source>
</evidence>
<protein>
    <submittedName>
        <fullName evidence="2">Uncharacterized protein</fullName>
    </submittedName>
</protein>
<dbReference type="EMBL" id="JACEEZ010006820">
    <property type="protein sequence ID" value="KAG0724509.1"/>
    <property type="molecule type" value="Genomic_DNA"/>
</dbReference>
<name>A0A8J4YJS1_CHIOP</name>
<comment type="caution">
    <text evidence="2">The sequence shown here is derived from an EMBL/GenBank/DDBJ whole genome shotgun (WGS) entry which is preliminary data.</text>
</comment>
<accession>A0A8J4YJS1</accession>
<proteinExistence type="predicted"/>
<sequence length="120" mass="13582">MTKDCPVWPRRFTGRPPIKGKTAGQERPSLHEGKLSPAKMSNFEAFQYYEEEEEELQQCLAGWRAGGRFGASPPWSGASLRLKFNGDTLAPQDEVEVLGVTYDDRRLTFITHIERLARVA</sequence>
<gene>
    <name evidence="2" type="ORF">GWK47_040461</name>
</gene>
<evidence type="ECO:0000313" key="3">
    <source>
        <dbReference type="Proteomes" id="UP000770661"/>
    </source>
</evidence>
<evidence type="ECO:0000313" key="2">
    <source>
        <dbReference type="EMBL" id="KAG0724509.1"/>
    </source>
</evidence>